<dbReference type="SUPFAM" id="SSF53448">
    <property type="entry name" value="Nucleotide-diphospho-sugar transferases"/>
    <property type="match status" value="1"/>
</dbReference>
<proteinExistence type="inferred from homology"/>
<name>Q75BM0_EREGS</name>
<reference evidence="7 8" key="1">
    <citation type="journal article" date="2004" name="Science">
        <title>The Ashbya gossypii genome as a tool for mapping the ancient Saccharomyces cerevisiae genome.</title>
        <authorList>
            <person name="Dietrich F.S."/>
            <person name="Voegeli S."/>
            <person name="Brachat S."/>
            <person name="Lerch A."/>
            <person name="Gates K."/>
            <person name="Steiner S."/>
            <person name="Mohr C."/>
            <person name="Pohlmann R."/>
            <person name="Luedi P."/>
            <person name="Choi S."/>
            <person name="Wing R.A."/>
            <person name="Flavier A."/>
            <person name="Gaffney T.D."/>
            <person name="Philippsen P."/>
        </authorList>
    </citation>
    <scope>NUCLEOTIDE SEQUENCE [LARGE SCALE GENOMIC DNA]</scope>
    <source>
        <strain evidence="8">ATCC 10895 / CBS 109.51 / FGSC 9923 / NRRL Y-1056</strain>
    </source>
</reference>
<keyword evidence="6" id="KW-0732">Signal</keyword>
<dbReference type="HOGENOM" id="CLU_024327_4_2_1"/>
<dbReference type="KEGG" id="ago:AGOS_ACR251C"/>
<keyword evidence="5" id="KW-0735">Signal-anchor</keyword>
<dbReference type="FunFam" id="3.90.550.10:FF:000051">
    <property type="entry name" value="Alpha-1,2-mannosyltransferase (Ktr4)"/>
    <property type="match status" value="1"/>
</dbReference>
<dbReference type="CAZy" id="GT15">
    <property type="family name" value="Glycosyltransferase Family 15"/>
</dbReference>
<organism evidence="7 8">
    <name type="scientific">Eremothecium gossypii (strain ATCC 10895 / CBS 109.51 / FGSC 9923 / NRRL Y-1056)</name>
    <name type="common">Yeast</name>
    <name type="synonym">Ashbya gossypii</name>
    <dbReference type="NCBI Taxonomy" id="284811"/>
    <lineage>
        <taxon>Eukaryota</taxon>
        <taxon>Fungi</taxon>
        <taxon>Dikarya</taxon>
        <taxon>Ascomycota</taxon>
        <taxon>Saccharomycotina</taxon>
        <taxon>Saccharomycetes</taxon>
        <taxon>Saccharomycetales</taxon>
        <taxon>Saccharomycetaceae</taxon>
        <taxon>Eremothecium</taxon>
    </lineage>
</organism>
<dbReference type="FunCoup" id="Q75BM0">
    <property type="interactions" value="60"/>
</dbReference>
<dbReference type="OMA" id="DWYFRVE"/>
<accession>Q75BM0</accession>
<dbReference type="GO" id="GO:0000026">
    <property type="term" value="F:alpha-1,2-mannosyltransferase activity"/>
    <property type="evidence" value="ECO:0000318"/>
    <property type="project" value="GO_Central"/>
</dbReference>
<reference evidence="8" key="2">
    <citation type="journal article" date="2013" name="G3 (Bethesda)">
        <title>Genomes of Ashbya fungi isolated from insects reveal four mating-type loci, numerous translocations, lack of transposons, and distinct gene duplications.</title>
        <authorList>
            <person name="Dietrich F.S."/>
            <person name="Voegeli S."/>
            <person name="Kuo S."/>
            <person name="Philippsen P."/>
        </authorList>
    </citation>
    <scope>GENOME REANNOTATION</scope>
    <source>
        <strain evidence="8">ATCC 10895 / CBS 109.51 / FGSC 9923 / NRRL Y-1056</strain>
    </source>
</reference>
<keyword evidence="4" id="KW-0808">Transferase</keyword>
<dbReference type="EMBL" id="AE016816">
    <property type="protein sequence ID" value="AAS51477.1"/>
    <property type="molecule type" value="Genomic_DNA"/>
</dbReference>
<dbReference type="OrthoDB" id="439943at2759"/>
<keyword evidence="5" id="KW-0812">Transmembrane</keyword>
<gene>
    <name evidence="7" type="ORF">AGOS_ACR251C</name>
</gene>
<dbReference type="InterPro" id="IPR002685">
    <property type="entry name" value="Glyco_trans_15"/>
</dbReference>
<dbReference type="STRING" id="284811.Q75BM0"/>
<evidence type="ECO:0000256" key="4">
    <source>
        <dbReference type="ARBA" id="ARBA00022679"/>
    </source>
</evidence>
<evidence type="ECO:0000256" key="3">
    <source>
        <dbReference type="ARBA" id="ARBA00022676"/>
    </source>
</evidence>
<dbReference type="GeneID" id="4619788"/>
<dbReference type="Proteomes" id="UP000000591">
    <property type="component" value="Chromosome III"/>
</dbReference>
<evidence type="ECO:0000256" key="2">
    <source>
        <dbReference type="ARBA" id="ARBA00007677"/>
    </source>
</evidence>
<dbReference type="PANTHER" id="PTHR31121:SF10">
    <property type="entry name" value="MANNOSYLTRANSFERASE KTR2-RELATED"/>
    <property type="match status" value="1"/>
</dbReference>
<sequence length="412" mass="48333">MRNRWSHLLLVLFAGATILALLGRLKNVGERSLDQWYAARSYEILHKFDNVRRYDQLFRPPKMSTNSYVDLLEFRPLVADGPRENATLLMLCRNWELPGVLSSMRSLEDRFNSRFHYDWVFLNDVPFDVDFVEATSAMASGRTFYGLVPDEDWNTPRWIDPLRYEECLQDMLAKDVPYGGSRSYRNMCRFNSGFFFRQELLDNYDYYFRVEPNVEYFCDFPYDPFRVMREHRKKYGFVITLTEYEQTVPTLWQAVRAFAAEHPELVDLATNLHEFVTSGPAAPSALADLEYNLCHFWSNFEIGDLNFFRSPAYLTFFEHLDRAGGFYYERWGDAPVHSLAAALLLRADEVHHFEEIGYFHVPYGTCPSAHVARLAQRCVCNFGREAVDIEHTSHSCLDHWWRRGGGKFFLSM</sequence>
<comment type="subcellular location">
    <subcellularLocation>
        <location evidence="1">Membrane</location>
        <topology evidence="1">Single-pass type II membrane protein</topology>
    </subcellularLocation>
</comment>
<evidence type="ECO:0000313" key="8">
    <source>
        <dbReference type="Proteomes" id="UP000000591"/>
    </source>
</evidence>
<dbReference type="GO" id="GO:0005794">
    <property type="term" value="C:Golgi apparatus"/>
    <property type="evidence" value="ECO:0000318"/>
    <property type="project" value="GO_Central"/>
</dbReference>
<keyword evidence="8" id="KW-1185">Reference proteome</keyword>
<dbReference type="InParanoid" id="Q75BM0"/>
<feature type="chain" id="PRO_5004286708" evidence="6">
    <location>
        <begin position="21"/>
        <end position="412"/>
    </location>
</feature>
<dbReference type="InterPro" id="IPR029044">
    <property type="entry name" value="Nucleotide-diphossugar_trans"/>
</dbReference>
<dbReference type="Gene3D" id="3.90.550.10">
    <property type="entry name" value="Spore Coat Polysaccharide Biosynthesis Protein SpsA, Chain A"/>
    <property type="match status" value="1"/>
</dbReference>
<keyword evidence="3" id="KW-0328">Glycosyltransferase</keyword>
<dbReference type="PANTHER" id="PTHR31121">
    <property type="entry name" value="ALPHA-1,2 MANNOSYLTRANSFERASE KTR1"/>
    <property type="match status" value="1"/>
</dbReference>
<comment type="similarity">
    <text evidence="2">Belongs to the glycosyltransferase 15 family.</text>
</comment>
<evidence type="ECO:0000256" key="1">
    <source>
        <dbReference type="ARBA" id="ARBA00004606"/>
    </source>
</evidence>
<dbReference type="AlphaFoldDB" id="Q75BM0"/>
<dbReference type="GO" id="GO:0006493">
    <property type="term" value="P:protein O-linked glycosylation"/>
    <property type="evidence" value="ECO:0000318"/>
    <property type="project" value="GO_Central"/>
</dbReference>
<dbReference type="GO" id="GO:0000032">
    <property type="term" value="P:cell wall mannoprotein biosynthetic process"/>
    <property type="evidence" value="ECO:0000318"/>
    <property type="project" value="GO_Central"/>
</dbReference>
<evidence type="ECO:0000256" key="5">
    <source>
        <dbReference type="ARBA" id="ARBA00022968"/>
    </source>
</evidence>
<evidence type="ECO:0000313" key="7">
    <source>
        <dbReference type="EMBL" id="AAS51477.1"/>
    </source>
</evidence>
<evidence type="ECO:0000256" key="6">
    <source>
        <dbReference type="SAM" id="SignalP"/>
    </source>
</evidence>
<protein>
    <submittedName>
        <fullName evidence="7">ACR251Cp</fullName>
    </submittedName>
</protein>
<dbReference type="RefSeq" id="NP_983653.1">
    <property type="nucleotide sequence ID" value="NM_209006.1"/>
</dbReference>
<dbReference type="eggNOG" id="KOG4472">
    <property type="taxonomic scope" value="Eukaryota"/>
</dbReference>
<dbReference type="GO" id="GO:0006487">
    <property type="term" value="P:protein N-linked glycosylation"/>
    <property type="evidence" value="ECO:0000318"/>
    <property type="project" value="GO_Central"/>
</dbReference>
<dbReference type="GO" id="GO:0016020">
    <property type="term" value="C:membrane"/>
    <property type="evidence" value="ECO:0007669"/>
    <property type="project" value="UniProtKB-SubCell"/>
</dbReference>
<dbReference type="Pfam" id="PF01793">
    <property type="entry name" value="Glyco_transf_15"/>
    <property type="match status" value="1"/>
</dbReference>
<feature type="signal peptide" evidence="6">
    <location>
        <begin position="1"/>
        <end position="20"/>
    </location>
</feature>